<evidence type="ECO:0000313" key="3">
    <source>
        <dbReference type="Proteomes" id="UP001461341"/>
    </source>
</evidence>
<protein>
    <submittedName>
        <fullName evidence="2">Uncharacterized protein</fullName>
    </submittedName>
</protein>
<evidence type="ECO:0000313" key="2">
    <source>
        <dbReference type="EMBL" id="WZL76328.1"/>
    </source>
</evidence>
<name>A0ABZ2YBE4_9BACT</name>
<sequence length="146" mass="16552">MRRLASFLLFVCFTLITFSSAYAVTTEELLTRIEQLEQRVAELEKLLQPPEITEQQTVTSDQIVFEGEGIQNTRPFTVTGAWVIEWQAEGNFFMITICTKDGDYVDILGNAKRGSSYQPQGGSYYLQVNALGKWKIAIKEEGQTKK</sequence>
<dbReference type="Proteomes" id="UP001461341">
    <property type="component" value="Chromosome"/>
</dbReference>
<proteinExistence type="predicted"/>
<dbReference type="RefSeq" id="WP_369018486.1">
    <property type="nucleotide sequence ID" value="NZ_CP121689.1"/>
</dbReference>
<evidence type="ECO:0000256" key="1">
    <source>
        <dbReference type="SAM" id="SignalP"/>
    </source>
</evidence>
<reference evidence="2 3" key="1">
    <citation type="submission" date="2023-03" db="EMBL/GenBank/DDBJ databases">
        <title>Novel Species.</title>
        <authorList>
            <person name="Ma S."/>
        </authorList>
    </citation>
    <scope>NUCLEOTIDE SEQUENCE [LARGE SCALE GENOMIC DNA]</scope>
    <source>
        <strain evidence="2 3">B11</strain>
    </source>
</reference>
<feature type="signal peptide" evidence="1">
    <location>
        <begin position="1"/>
        <end position="23"/>
    </location>
</feature>
<keyword evidence="1" id="KW-0732">Signal</keyword>
<accession>A0ABZ2YBE4</accession>
<gene>
    <name evidence="2" type="ORF">QBE54_00930</name>
</gene>
<organism evidence="2 3">
    <name type="scientific">Thermatribacter velox</name>
    <dbReference type="NCBI Taxonomy" id="3039681"/>
    <lineage>
        <taxon>Bacteria</taxon>
        <taxon>Pseudomonadati</taxon>
        <taxon>Atribacterota</taxon>
        <taxon>Atribacteria</taxon>
        <taxon>Atribacterales</taxon>
        <taxon>Thermatribacteraceae</taxon>
        <taxon>Thermatribacter</taxon>
    </lineage>
</organism>
<feature type="chain" id="PRO_5045978056" evidence="1">
    <location>
        <begin position="24"/>
        <end position="146"/>
    </location>
</feature>
<dbReference type="EMBL" id="CP121689">
    <property type="protein sequence ID" value="WZL76328.1"/>
    <property type="molecule type" value="Genomic_DNA"/>
</dbReference>
<keyword evidence="3" id="KW-1185">Reference proteome</keyword>